<gene>
    <name evidence="3" type="ORF">N0V83_010001</name>
</gene>
<protein>
    <submittedName>
        <fullName evidence="3">Uncharacterized protein</fullName>
    </submittedName>
</protein>
<feature type="region of interest" description="Disordered" evidence="2">
    <location>
        <begin position="238"/>
        <end position="287"/>
    </location>
</feature>
<proteinExistence type="predicted"/>
<organism evidence="3 4">
    <name type="scientific">Neocucurbitaria cava</name>
    <dbReference type="NCBI Taxonomy" id="798079"/>
    <lineage>
        <taxon>Eukaryota</taxon>
        <taxon>Fungi</taxon>
        <taxon>Dikarya</taxon>
        <taxon>Ascomycota</taxon>
        <taxon>Pezizomycotina</taxon>
        <taxon>Dothideomycetes</taxon>
        <taxon>Pleosporomycetidae</taxon>
        <taxon>Pleosporales</taxon>
        <taxon>Pleosporineae</taxon>
        <taxon>Cucurbitariaceae</taxon>
        <taxon>Neocucurbitaria</taxon>
    </lineage>
</organism>
<name>A0A9W8Y0K0_9PLEO</name>
<dbReference type="OrthoDB" id="3711089at2759"/>
<feature type="coiled-coil region" evidence="1">
    <location>
        <begin position="311"/>
        <end position="388"/>
    </location>
</feature>
<keyword evidence="4" id="KW-1185">Reference proteome</keyword>
<evidence type="ECO:0000313" key="3">
    <source>
        <dbReference type="EMBL" id="KAJ4362884.1"/>
    </source>
</evidence>
<evidence type="ECO:0000256" key="2">
    <source>
        <dbReference type="SAM" id="MobiDB-lite"/>
    </source>
</evidence>
<feature type="compositionally biased region" description="Polar residues" evidence="2">
    <location>
        <begin position="238"/>
        <end position="262"/>
    </location>
</feature>
<dbReference type="AlphaFoldDB" id="A0A9W8Y0K0"/>
<comment type="caution">
    <text evidence="3">The sequence shown here is derived from an EMBL/GenBank/DDBJ whole genome shotgun (WGS) entry which is preliminary data.</text>
</comment>
<accession>A0A9W8Y0K0</accession>
<reference evidence="3" key="1">
    <citation type="submission" date="2022-10" db="EMBL/GenBank/DDBJ databases">
        <title>Tapping the CABI collections for fungal endophytes: first genome assemblies for Collariella, Neodidymelliopsis, Ascochyta clinopodiicola, Didymella pomorum, Didymosphaeria variabile, Neocosmospora piperis and Neocucurbitaria cava.</title>
        <authorList>
            <person name="Hill R."/>
        </authorList>
    </citation>
    <scope>NUCLEOTIDE SEQUENCE</scope>
    <source>
        <strain evidence="3">IMI 356814</strain>
    </source>
</reference>
<evidence type="ECO:0000256" key="1">
    <source>
        <dbReference type="SAM" id="Coils"/>
    </source>
</evidence>
<dbReference type="EMBL" id="JAPEUY010000020">
    <property type="protein sequence ID" value="KAJ4362884.1"/>
    <property type="molecule type" value="Genomic_DNA"/>
</dbReference>
<evidence type="ECO:0000313" key="4">
    <source>
        <dbReference type="Proteomes" id="UP001140560"/>
    </source>
</evidence>
<dbReference type="Proteomes" id="UP001140560">
    <property type="component" value="Unassembled WGS sequence"/>
</dbReference>
<keyword evidence="1" id="KW-0175">Coiled coil</keyword>
<sequence length="409" mass="45920">MADCNEARLPLTIDSVQKWARASFPGPFRALPRTPRLTWIEFDESSFAISRAIWRSLGRSSHKQLLAIGAYAPGPDLDDDEPNDRVAAHVHEDEAEVSFYRIVETPYGDELQSVKSTSTVAFSAPFCNVGDDTGGSEAIHRVSALIRYYFLAAGHVKELLRSKLDPTMFTRNFKDACSWIENGGERPIAAPSRRLSASIVVIPQDNVPIRPKRSSTICAYISAIPCDMCDANNTSKATITRSPANSPRASNFHRSATDSISTKVKRERDVESSARPTKHPRRTLSEQIRIPLLRDQELVKSPRSPAPERVNRALSERIQDLKEQKSELEQRMAQERRSHQHELERVTKELDGMRTTLASVESSLREEIQLLRKRVEQAEQDAAAAKAEQFEVRKGLAQQHGEAARKWSA</sequence>